<name>A0A7W7YR42_9HYPH</name>
<organism evidence="1 2">
    <name type="scientific">Shinella fusca</name>
    <dbReference type="NCBI Taxonomy" id="544480"/>
    <lineage>
        <taxon>Bacteria</taxon>
        <taxon>Pseudomonadati</taxon>
        <taxon>Pseudomonadota</taxon>
        <taxon>Alphaproteobacteria</taxon>
        <taxon>Hyphomicrobiales</taxon>
        <taxon>Rhizobiaceae</taxon>
        <taxon>Shinella</taxon>
    </lineage>
</organism>
<dbReference type="RefSeq" id="WP_184139902.1">
    <property type="nucleotide sequence ID" value="NZ_JACHIK010000001.1"/>
</dbReference>
<dbReference type="Proteomes" id="UP000535406">
    <property type="component" value="Unassembled WGS sequence"/>
</dbReference>
<evidence type="ECO:0000313" key="2">
    <source>
        <dbReference type="Proteomes" id="UP000535406"/>
    </source>
</evidence>
<protein>
    <submittedName>
        <fullName evidence="1">Uncharacterized protein</fullName>
    </submittedName>
</protein>
<dbReference type="AlphaFoldDB" id="A0A7W7YR42"/>
<proteinExistence type="predicted"/>
<accession>A0A7W7YR42</accession>
<sequence length="69" mass="7264">MKLATVVVPLVMGTPAAAEGPYAGGCAGYGFQAGGQIFRLEDVSDGRRLSGSALHLDNSRYFTLNQRGF</sequence>
<reference evidence="1 2" key="1">
    <citation type="submission" date="2020-08" db="EMBL/GenBank/DDBJ databases">
        <title>Genomic Encyclopedia of Type Strains, Phase IV (KMG-IV): sequencing the most valuable type-strain genomes for metagenomic binning, comparative biology and taxonomic classification.</title>
        <authorList>
            <person name="Goeker M."/>
        </authorList>
    </citation>
    <scope>NUCLEOTIDE SEQUENCE [LARGE SCALE GENOMIC DNA]</scope>
    <source>
        <strain evidence="1 2">DSM 21319</strain>
    </source>
</reference>
<dbReference type="EMBL" id="JACHIK010000001">
    <property type="protein sequence ID" value="MBB5040795.1"/>
    <property type="molecule type" value="Genomic_DNA"/>
</dbReference>
<keyword evidence="2" id="KW-1185">Reference proteome</keyword>
<comment type="caution">
    <text evidence="1">The sequence shown here is derived from an EMBL/GenBank/DDBJ whole genome shotgun (WGS) entry which is preliminary data.</text>
</comment>
<gene>
    <name evidence="1" type="ORF">HNQ66_000173</name>
</gene>
<evidence type="ECO:0000313" key="1">
    <source>
        <dbReference type="EMBL" id="MBB5040795.1"/>
    </source>
</evidence>